<feature type="compositionally biased region" description="Basic residues" evidence="1">
    <location>
        <begin position="256"/>
        <end position="269"/>
    </location>
</feature>
<feature type="region of interest" description="Disordered" evidence="1">
    <location>
        <begin position="315"/>
        <end position="372"/>
    </location>
</feature>
<proteinExistence type="predicted"/>
<protein>
    <submittedName>
        <fullName evidence="3">Uncharacterized protein</fullName>
    </submittedName>
</protein>
<dbReference type="AlphaFoldDB" id="A0AA36DCU3"/>
<feature type="signal peptide" evidence="2">
    <location>
        <begin position="1"/>
        <end position="21"/>
    </location>
</feature>
<comment type="caution">
    <text evidence="3">The sequence shown here is derived from an EMBL/GenBank/DDBJ whole genome shotgun (WGS) entry which is preliminary data.</text>
</comment>
<evidence type="ECO:0000256" key="2">
    <source>
        <dbReference type="SAM" id="SignalP"/>
    </source>
</evidence>
<accession>A0AA36DCU3</accession>
<reference evidence="3" key="1">
    <citation type="submission" date="2023-06" db="EMBL/GenBank/DDBJ databases">
        <authorList>
            <person name="Delattre M."/>
        </authorList>
    </citation>
    <scope>NUCLEOTIDE SEQUENCE</scope>
    <source>
        <strain evidence="3">AF72</strain>
    </source>
</reference>
<feature type="compositionally biased region" description="Polar residues" evidence="1">
    <location>
        <begin position="317"/>
        <end position="329"/>
    </location>
</feature>
<feature type="non-terminal residue" evidence="3">
    <location>
        <position position="372"/>
    </location>
</feature>
<organism evidence="3 4">
    <name type="scientific">Mesorhabditis spiculigera</name>
    <dbReference type="NCBI Taxonomy" id="96644"/>
    <lineage>
        <taxon>Eukaryota</taxon>
        <taxon>Metazoa</taxon>
        <taxon>Ecdysozoa</taxon>
        <taxon>Nematoda</taxon>
        <taxon>Chromadorea</taxon>
        <taxon>Rhabditida</taxon>
        <taxon>Rhabditina</taxon>
        <taxon>Rhabditomorpha</taxon>
        <taxon>Rhabditoidea</taxon>
        <taxon>Rhabditidae</taxon>
        <taxon>Mesorhabditinae</taxon>
        <taxon>Mesorhabditis</taxon>
    </lineage>
</organism>
<dbReference type="EMBL" id="CATQJA010002670">
    <property type="protein sequence ID" value="CAJ0584050.1"/>
    <property type="molecule type" value="Genomic_DNA"/>
</dbReference>
<feature type="region of interest" description="Disordered" evidence="1">
    <location>
        <begin position="238"/>
        <end position="301"/>
    </location>
</feature>
<evidence type="ECO:0000256" key="1">
    <source>
        <dbReference type="SAM" id="MobiDB-lite"/>
    </source>
</evidence>
<feature type="region of interest" description="Disordered" evidence="1">
    <location>
        <begin position="167"/>
        <end position="222"/>
    </location>
</feature>
<name>A0AA36DCU3_9BILA</name>
<feature type="chain" id="PRO_5041429932" evidence="2">
    <location>
        <begin position="22"/>
        <end position="372"/>
    </location>
</feature>
<sequence length="372" mass="42210">MPSIFYTLLLLLAIAVTVVESRDCYGKSCSCGRKVQFKMRWVFYIAFLALTSAAFLEECRKVPCKPHWYCGKDYLCRPRRRIEKNVHCNRKLDYQECVDGLFCCEQIGRSPRGYCRPIGTNRKQTTDCDPASDQPEFSAFSDTSEYADDPSDLCPYTDPIGYYDYHEPLDALSPAPGASQQPGPSRPDTSIPLRTSTLPSSFNFSQQAGPSRPDTSIPLNISDFPHNRSVVVITENAQKIAKRPRSKISAEERARIARNSKNKQISRRRATQDSIEEQYSQANSQRKKARLEETPSQADARRQKNAARMAIHRAKENTSQTTTRNQANAANMHKKRATYAYFSPSSHERDLDFPSESHGDFRRTQFTASAEC</sequence>
<keyword evidence="2" id="KW-0732">Signal</keyword>
<dbReference type="Proteomes" id="UP001177023">
    <property type="component" value="Unassembled WGS sequence"/>
</dbReference>
<keyword evidence="4" id="KW-1185">Reference proteome</keyword>
<feature type="compositionally biased region" description="Basic and acidic residues" evidence="1">
    <location>
        <begin position="346"/>
        <end position="363"/>
    </location>
</feature>
<gene>
    <name evidence="3" type="ORF">MSPICULIGERA_LOCUS22117</name>
</gene>
<evidence type="ECO:0000313" key="3">
    <source>
        <dbReference type="EMBL" id="CAJ0584050.1"/>
    </source>
</evidence>
<feature type="compositionally biased region" description="Polar residues" evidence="1">
    <location>
        <begin position="192"/>
        <end position="219"/>
    </location>
</feature>
<evidence type="ECO:0000313" key="4">
    <source>
        <dbReference type="Proteomes" id="UP001177023"/>
    </source>
</evidence>